<dbReference type="EC" id="3.5.1.44" evidence="3"/>
<reference evidence="4 5" key="1">
    <citation type="submission" date="2022-03" db="EMBL/GenBank/DDBJ databases">
        <authorList>
            <person name="Koch H."/>
        </authorList>
    </citation>
    <scope>NUCLEOTIDE SEQUENCE [LARGE SCALE GENOMIC DNA]</scope>
    <source>
        <strain evidence="4 5">G1</strain>
    </source>
</reference>
<dbReference type="HAMAP" id="MF_01440">
    <property type="entry name" value="CheD"/>
    <property type="match status" value="1"/>
</dbReference>
<dbReference type="Gene3D" id="3.30.1330.200">
    <property type="match status" value="1"/>
</dbReference>
<proteinExistence type="inferred from homology"/>
<evidence type="ECO:0000256" key="2">
    <source>
        <dbReference type="ARBA" id="ARBA00022801"/>
    </source>
</evidence>
<comment type="function">
    <text evidence="3">Probably deamidates glutamine residues to glutamate on methyl-accepting chemotaxis receptors (MCPs), playing an important role in chemotaxis.</text>
</comment>
<comment type="catalytic activity">
    <reaction evidence="3">
        <text>L-glutaminyl-[protein] + H2O = L-glutamyl-[protein] + NH4(+)</text>
        <dbReference type="Rhea" id="RHEA:16441"/>
        <dbReference type="Rhea" id="RHEA-COMP:10207"/>
        <dbReference type="Rhea" id="RHEA-COMP:10208"/>
        <dbReference type="ChEBI" id="CHEBI:15377"/>
        <dbReference type="ChEBI" id="CHEBI:28938"/>
        <dbReference type="ChEBI" id="CHEBI:29973"/>
        <dbReference type="ChEBI" id="CHEBI:30011"/>
        <dbReference type="EC" id="3.5.1.44"/>
    </reaction>
</comment>
<dbReference type="InterPro" id="IPR005659">
    <property type="entry name" value="Chemorcpt_Glu_NH3ase_CheD"/>
</dbReference>
<evidence type="ECO:0000313" key="4">
    <source>
        <dbReference type="EMBL" id="CAH2031215.1"/>
    </source>
</evidence>
<name>A0ABN8HI19_9BACT</name>
<gene>
    <name evidence="3 4" type="primary">cheD</name>
    <name evidence="4" type="ORF">GEAMG1_1385</name>
</gene>
<evidence type="ECO:0000256" key="3">
    <source>
        <dbReference type="HAMAP-Rule" id="MF_01440"/>
    </source>
</evidence>
<comment type="similarity">
    <text evidence="3">Belongs to the CheD family.</text>
</comment>
<dbReference type="PANTHER" id="PTHR35147">
    <property type="entry name" value="CHEMORECEPTOR GLUTAMINE DEAMIDASE CHED-RELATED"/>
    <property type="match status" value="1"/>
</dbReference>
<organism evidence="4 5">
    <name type="scientific">Trichlorobacter ammonificans</name>
    <dbReference type="NCBI Taxonomy" id="2916410"/>
    <lineage>
        <taxon>Bacteria</taxon>
        <taxon>Pseudomonadati</taxon>
        <taxon>Thermodesulfobacteriota</taxon>
        <taxon>Desulfuromonadia</taxon>
        <taxon>Geobacterales</taxon>
        <taxon>Geobacteraceae</taxon>
        <taxon>Trichlorobacter</taxon>
    </lineage>
</organism>
<protein>
    <recommendedName>
        <fullName evidence="3">Probable chemoreceptor glutamine deamidase CheD</fullName>
        <ecNumber evidence="3">3.5.1.44</ecNumber>
    </recommendedName>
</protein>
<dbReference type="PANTHER" id="PTHR35147:SF2">
    <property type="entry name" value="CHEMORECEPTOR GLUTAMINE DEAMIDASE CHED-RELATED"/>
    <property type="match status" value="1"/>
</dbReference>
<keyword evidence="2 3" id="KW-0378">Hydrolase</keyword>
<evidence type="ECO:0000313" key="5">
    <source>
        <dbReference type="Proteomes" id="UP001295463"/>
    </source>
</evidence>
<dbReference type="EMBL" id="OW150024">
    <property type="protein sequence ID" value="CAH2031215.1"/>
    <property type="molecule type" value="Genomic_DNA"/>
</dbReference>
<sequence length="160" mass="17234">MIHETSDTTRKHFLFPGTLHVDAGECVITTVLGSCVAVCLWDTIKGGGGMNHFMLPLWNGEGLATPKYGTIAMEKLLEQVLAVGCKKERLVAKVFGGANILGMSQAACPIGRRNVELALGTLDDWRIKVVASDLEGMVGRKIIMNTLTGVVLMGRGKHKE</sequence>
<keyword evidence="5" id="KW-1185">Reference proteome</keyword>
<dbReference type="CDD" id="cd16352">
    <property type="entry name" value="CheD"/>
    <property type="match status" value="1"/>
</dbReference>
<accession>A0ABN8HI19</accession>
<dbReference type="RefSeq" id="WP_305732051.1">
    <property type="nucleotide sequence ID" value="NZ_OW150024.1"/>
</dbReference>
<dbReference type="Proteomes" id="UP001295463">
    <property type="component" value="Chromosome"/>
</dbReference>
<evidence type="ECO:0000256" key="1">
    <source>
        <dbReference type="ARBA" id="ARBA00022500"/>
    </source>
</evidence>
<dbReference type="Pfam" id="PF03975">
    <property type="entry name" value="CheD"/>
    <property type="match status" value="1"/>
</dbReference>
<dbReference type="GO" id="GO:0050568">
    <property type="term" value="F:protein-glutamine glutaminase activity"/>
    <property type="evidence" value="ECO:0007669"/>
    <property type="project" value="UniProtKB-EC"/>
</dbReference>
<dbReference type="InterPro" id="IPR011324">
    <property type="entry name" value="Cytotoxic_necrot_fac-like_cat"/>
</dbReference>
<dbReference type="InterPro" id="IPR038592">
    <property type="entry name" value="CheD-like_sf"/>
</dbReference>
<dbReference type="SUPFAM" id="SSF64438">
    <property type="entry name" value="CNF1/YfiH-like putative cysteine hydrolases"/>
    <property type="match status" value="1"/>
</dbReference>
<keyword evidence="1 3" id="KW-0145">Chemotaxis</keyword>